<gene>
    <name evidence="19" type="primary">uvrA</name>
    <name evidence="19" type="ORF">C4520_10210</name>
</gene>
<evidence type="ECO:0000256" key="9">
    <source>
        <dbReference type="ARBA" id="ARBA00022833"/>
    </source>
</evidence>
<dbReference type="Pfam" id="PF17760">
    <property type="entry name" value="UvrA_inter"/>
    <property type="match status" value="1"/>
</dbReference>
<dbReference type="InterPro" id="IPR017871">
    <property type="entry name" value="ABC_transporter-like_CS"/>
</dbReference>
<feature type="domain" description="UvrA interaction" evidence="18">
    <location>
        <begin position="135"/>
        <end position="239"/>
    </location>
</feature>
<keyword evidence="10" id="KW-0067">ATP-binding</keyword>
<dbReference type="GO" id="GO:0005737">
    <property type="term" value="C:cytoplasm"/>
    <property type="evidence" value="ECO:0007669"/>
    <property type="project" value="UniProtKB-SubCell"/>
</dbReference>
<dbReference type="InterPro" id="IPR013815">
    <property type="entry name" value="ATP_grasp_subdomain_1"/>
</dbReference>
<evidence type="ECO:0000256" key="15">
    <source>
        <dbReference type="ARBA" id="ARBA00039316"/>
    </source>
</evidence>
<dbReference type="InterPro" id="IPR041102">
    <property type="entry name" value="UvrA_inter"/>
</dbReference>
<keyword evidence="2" id="KW-0963">Cytoplasm</keyword>
<reference evidence="19 20" key="1">
    <citation type="journal article" date="2017" name="ISME J.">
        <title>Energy and carbon metabolisms in a deep terrestrial subsurface fluid microbial community.</title>
        <authorList>
            <person name="Momper L."/>
            <person name="Jungbluth S.P."/>
            <person name="Lee M.D."/>
            <person name="Amend J.P."/>
        </authorList>
    </citation>
    <scope>NUCLEOTIDE SEQUENCE [LARGE SCALE GENOMIC DNA]</scope>
    <source>
        <strain evidence="19">SURF_5</strain>
    </source>
</reference>
<dbReference type="AlphaFoldDB" id="A0A3A4NS75"/>
<dbReference type="GO" id="GO:0016887">
    <property type="term" value="F:ATP hydrolysis activity"/>
    <property type="evidence" value="ECO:0007669"/>
    <property type="project" value="InterPro"/>
</dbReference>
<sequence length="924" mass="102650">MSGANPKIRFKGIRVHNLKNLDLYLERNRLTVVTGVSGSGKSSLAFDTIYAEGQRRYVESLSAYARQFLEKMDKPDLDNVEGIPPAIAIQQKPPSKSSRSTVGTATEIYDYLRLLFARIGNVHCRSCGKQVRRHTVEDILEALVAFSGKRAFIIAPKGIVTDSTPAQLAEFSKRGFARIIVEKRIRELEEAVSEALPAGAEWGLVIDRMQISPQSRSRLADSLELAYGEGDRRLEVHIVDGPKLKFTSRHLCPECDLEYEDPFPQLFSFNSPLGACQECNGFGNIIRLDMDLVVPNKQKTLNEGAIKPWTFPNYEWPMAELRQIAEKERIPLDVPFERLSEKNVRLLMEGKRFFPGIIKFFEMLEKKKYKLHIRVLLSRFRSYVTCPKCNGDRLRPEALAVKIAGNSVADLCRSRVTSSISFLESLELPKQKREIADLLLKEIIRRLRYLVDVGLDYVTLDRLTRTLSGGESQRINLASCLGSGLTDTLYILDEPSIGMHPKDNDRLINILKKLRDTHNTVLVVEHDADIISAADEVVDLGPGAGASGGSIIFQGDVQELKRSRKSLTGQYLSGKRTIGNGRARRLPHGYLRVLGAREHNLKDIDVDFPLGVLTCVTGVSGSGKSTLVDETLYRGILRQQGYSCDRPGAHEALVGVDEIEQAIMVDQSPIGRTPRSNPITYMHAFSEIRTLFASTISAQLRQFTASDFSFNVGRGRCQKCGGDGTLKIEMQFLADVYITCDACDGRRYKSSILDVRYKDKTIHDVLQMTVSEACTFFGDIPSLRSRLKVLMNTGLGYLTLGQPSNVLSAGEAQRLKLAAHIAEGKSTRTLFIFDEPTTGLHFHDIGKLIDCFNALVDMGNTVVVIEHNMEVIKCADYVIDLGPGGGDEGGRVVAFGPPEKIAATIASHTGQYLKKHLSGRPLKN</sequence>
<dbReference type="GO" id="GO:0004518">
    <property type="term" value="F:nuclease activity"/>
    <property type="evidence" value="ECO:0007669"/>
    <property type="project" value="UniProtKB-KW"/>
</dbReference>
<dbReference type="GO" id="GO:0008270">
    <property type="term" value="F:zinc ion binding"/>
    <property type="evidence" value="ECO:0007669"/>
    <property type="project" value="UniProtKB-KW"/>
</dbReference>
<dbReference type="PANTHER" id="PTHR43152">
    <property type="entry name" value="UVRABC SYSTEM PROTEIN A"/>
    <property type="match status" value="1"/>
</dbReference>
<evidence type="ECO:0000256" key="5">
    <source>
        <dbReference type="ARBA" id="ARBA00022741"/>
    </source>
</evidence>
<dbReference type="Gene3D" id="3.30.1490.20">
    <property type="entry name" value="ATP-grasp fold, A domain"/>
    <property type="match status" value="1"/>
</dbReference>
<dbReference type="GO" id="GO:0003677">
    <property type="term" value="F:DNA binding"/>
    <property type="evidence" value="ECO:0007669"/>
    <property type="project" value="UniProtKB-KW"/>
</dbReference>
<dbReference type="GO" id="GO:0005524">
    <property type="term" value="F:ATP binding"/>
    <property type="evidence" value="ECO:0007669"/>
    <property type="project" value="UniProtKB-KW"/>
</dbReference>
<dbReference type="InterPro" id="IPR027417">
    <property type="entry name" value="P-loop_NTPase"/>
</dbReference>
<evidence type="ECO:0000256" key="12">
    <source>
        <dbReference type="ARBA" id="ARBA00023125"/>
    </source>
</evidence>
<evidence type="ECO:0000256" key="8">
    <source>
        <dbReference type="ARBA" id="ARBA00022771"/>
    </source>
</evidence>
<dbReference type="InterPro" id="IPR041552">
    <property type="entry name" value="UvrA_DNA-bd"/>
</dbReference>
<comment type="subcellular location">
    <subcellularLocation>
        <location evidence="1">Cytoplasm</location>
    </subcellularLocation>
</comment>
<dbReference type="Pfam" id="PF17755">
    <property type="entry name" value="UvrA_DNA-bind"/>
    <property type="match status" value="1"/>
</dbReference>
<keyword evidence="4" id="KW-0677">Repeat</keyword>
<dbReference type="Gene3D" id="3.40.50.300">
    <property type="entry name" value="P-loop containing nucleotide triphosphate hydrolases"/>
    <property type="match status" value="2"/>
</dbReference>
<evidence type="ECO:0000256" key="1">
    <source>
        <dbReference type="ARBA" id="ARBA00004496"/>
    </source>
</evidence>
<dbReference type="Gene3D" id="1.10.8.280">
    <property type="entry name" value="ABC transporter ATPase domain-like"/>
    <property type="match status" value="1"/>
</dbReference>
<feature type="domain" description="UvrA DNA-binding" evidence="17">
    <location>
        <begin position="289"/>
        <end position="352"/>
    </location>
</feature>
<evidence type="ECO:0000259" key="18">
    <source>
        <dbReference type="Pfam" id="PF17760"/>
    </source>
</evidence>
<evidence type="ECO:0000256" key="10">
    <source>
        <dbReference type="ARBA" id="ARBA00022840"/>
    </source>
</evidence>
<protein>
    <recommendedName>
        <fullName evidence="15">UvrABC system protein A</fullName>
    </recommendedName>
    <alternativeName>
        <fullName evidence="16">Excinuclease ABC subunit A</fullName>
    </alternativeName>
</protein>
<dbReference type="GO" id="GO:0006289">
    <property type="term" value="P:nucleotide-excision repair"/>
    <property type="evidence" value="ECO:0007669"/>
    <property type="project" value="InterPro"/>
</dbReference>
<comment type="similarity">
    <text evidence="14">Belongs to the ABC transporter superfamily. UvrA family.</text>
</comment>
<keyword evidence="7" id="KW-0228">DNA excision</keyword>
<dbReference type="NCBIfam" id="NF001503">
    <property type="entry name" value="PRK00349.1"/>
    <property type="match status" value="1"/>
</dbReference>
<evidence type="ECO:0000256" key="13">
    <source>
        <dbReference type="ARBA" id="ARBA00023204"/>
    </source>
</evidence>
<comment type="caution">
    <text evidence="19">The sequence shown here is derived from an EMBL/GenBank/DDBJ whole genome shotgun (WGS) entry which is preliminary data.</text>
</comment>
<evidence type="ECO:0000313" key="19">
    <source>
        <dbReference type="EMBL" id="RJP21375.1"/>
    </source>
</evidence>
<dbReference type="EMBL" id="QZKU01000068">
    <property type="protein sequence ID" value="RJP21375.1"/>
    <property type="molecule type" value="Genomic_DNA"/>
</dbReference>
<evidence type="ECO:0000256" key="6">
    <source>
        <dbReference type="ARBA" id="ARBA00022763"/>
    </source>
</evidence>
<name>A0A3A4NS75_ABYX5</name>
<evidence type="ECO:0000256" key="14">
    <source>
        <dbReference type="ARBA" id="ARBA00038000"/>
    </source>
</evidence>
<keyword evidence="13" id="KW-0234">DNA repair</keyword>
<keyword evidence="12" id="KW-0238">DNA-binding</keyword>
<accession>A0A3A4NS75</accession>
<evidence type="ECO:0000256" key="11">
    <source>
        <dbReference type="ARBA" id="ARBA00022881"/>
    </source>
</evidence>
<evidence type="ECO:0000256" key="2">
    <source>
        <dbReference type="ARBA" id="ARBA00022490"/>
    </source>
</evidence>
<evidence type="ECO:0000256" key="4">
    <source>
        <dbReference type="ARBA" id="ARBA00022737"/>
    </source>
</evidence>
<evidence type="ECO:0000256" key="16">
    <source>
        <dbReference type="ARBA" id="ARBA00042156"/>
    </source>
</evidence>
<dbReference type="Proteomes" id="UP000265882">
    <property type="component" value="Unassembled WGS sequence"/>
</dbReference>
<organism evidence="19 20">
    <name type="scientific">Abyssobacteria bacterium (strain SURF_5)</name>
    <dbReference type="NCBI Taxonomy" id="2093360"/>
    <lineage>
        <taxon>Bacteria</taxon>
        <taxon>Pseudomonadati</taxon>
        <taxon>Candidatus Hydrogenedentota</taxon>
        <taxon>Candidatus Abyssobacteria</taxon>
    </lineage>
</organism>
<evidence type="ECO:0000313" key="20">
    <source>
        <dbReference type="Proteomes" id="UP000265882"/>
    </source>
</evidence>
<dbReference type="SUPFAM" id="SSF52540">
    <property type="entry name" value="P-loop containing nucleoside triphosphate hydrolases"/>
    <property type="match status" value="2"/>
</dbReference>
<evidence type="ECO:0000256" key="7">
    <source>
        <dbReference type="ARBA" id="ARBA00022769"/>
    </source>
</evidence>
<dbReference type="Gene3D" id="1.20.1580.10">
    <property type="entry name" value="ABC transporter ATPase like domain"/>
    <property type="match status" value="2"/>
</dbReference>
<dbReference type="GO" id="GO:0009380">
    <property type="term" value="C:excinuclease repair complex"/>
    <property type="evidence" value="ECO:0007669"/>
    <property type="project" value="InterPro"/>
</dbReference>
<dbReference type="NCBIfam" id="TIGR00630">
    <property type="entry name" value="uvra"/>
    <property type="match status" value="1"/>
</dbReference>
<dbReference type="InterPro" id="IPR004602">
    <property type="entry name" value="UvrA"/>
</dbReference>
<keyword evidence="11" id="KW-0267">Excision nuclease</keyword>
<keyword evidence="5" id="KW-0547">Nucleotide-binding</keyword>
<evidence type="ECO:0000259" key="17">
    <source>
        <dbReference type="Pfam" id="PF17755"/>
    </source>
</evidence>
<keyword evidence="3" id="KW-0479">Metal-binding</keyword>
<keyword evidence="9" id="KW-0862">Zinc</keyword>
<evidence type="ECO:0000256" key="3">
    <source>
        <dbReference type="ARBA" id="ARBA00022723"/>
    </source>
</evidence>
<keyword evidence="8" id="KW-0863">Zinc-finger</keyword>
<dbReference type="PROSITE" id="PS00211">
    <property type="entry name" value="ABC_TRANSPORTER_1"/>
    <property type="match status" value="1"/>
</dbReference>
<dbReference type="PANTHER" id="PTHR43152:SF3">
    <property type="entry name" value="UVRABC SYSTEM PROTEIN A"/>
    <property type="match status" value="1"/>
</dbReference>
<keyword evidence="6" id="KW-0227">DNA damage</keyword>
<proteinExistence type="inferred from homology"/>